<evidence type="ECO:0000256" key="5">
    <source>
        <dbReference type="ARBA" id="ARBA00023136"/>
    </source>
</evidence>
<protein>
    <recommendedName>
        <fullName evidence="10">Endoplasmic reticulum protein</fullName>
    </recommendedName>
</protein>
<feature type="region of interest" description="Disordered" evidence="6">
    <location>
        <begin position="248"/>
        <end position="277"/>
    </location>
</feature>
<evidence type="ECO:0000256" key="3">
    <source>
        <dbReference type="ARBA" id="ARBA00022692"/>
    </source>
</evidence>
<dbReference type="PANTHER" id="PTHR12703">
    <property type="entry name" value="TRANSMEMBRANE PROTEIN 33"/>
    <property type="match status" value="1"/>
</dbReference>
<feature type="transmembrane region" description="Helical" evidence="7">
    <location>
        <begin position="38"/>
        <end position="55"/>
    </location>
</feature>
<reference evidence="8 9" key="1">
    <citation type="submission" date="2024-01" db="EMBL/GenBank/DDBJ databases">
        <title>Comparative genomics of Cryptococcus and Kwoniella reveals pathogenesis evolution and contrasting modes of karyotype evolution via chromosome fusion or intercentromeric recombination.</title>
        <authorList>
            <person name="Coelho M.A."/>
            <person name="David-Palma M."/>
            <person name="Shea T."/>
            <person name="Bowers K."/>
            <person name="McGinley-Smith S."/>
            <person name="Mohammad A.W."/>
            <person name="Gnirke A."/>
            <person name="Yurkov A.M."/>
            <person name="Nowrousian M."/>
            <person name="Sun S."/>
            <person name="Cuomo C.A."/>
            <person name="Heitman J."/>
        </authorList>
    </citation>
    <scope>NUCLEOTIDE SEQUENCE [LARGE SCALE GENOMIC DNA]</scope>
    <source>
        <strain evidence="8">CBS 11374</strain>
    </source>
</reference>
<dbReference type="InterPro" id="IPR051645">
    <property type="entry name" value="PER33/POM33_regulator"/>
</dbReference>
<dbReference type="Proteomes" id="UP001329825">
    <property type="component" value="Chromosome 1"/>
</dbReference>
<evidence type="ECO:0000256" key="1">
    <source>
        <dbReference type="ARBA" id="ARBA00004141"/>
    </source>
</evidence>
<dbReference type="GeneID" id="87953180"/>
<accession>A0ABZ1CQV5</accession>
<evidence type="ECO:0000313" key="9">
    <source>
        <dbReference type="Proteomes" id="UP001329825"/>
    </source>
</evidence>
<dbReference type="PANTHER" id="PTHR12703:SF4">
    <property type="entry name" value="TRANSMEMBRANE PROTEIN 33"/>
    <property type="match status" value="1"/>
</dbReference>
<dbReference type="Pfam" id="PF03661">
    <property type="entry name" value="TMEM33_Pom33"/>
    <property type="match status" value="1"/>
</dbReference>
<evidence type="ECO:0008006" key="10">
    <source>
        <dbReference type="Google" id="ProtNLM"/>
    </source>
</evidence>
<sequence>MAPVDPHYLWAFGHGIMLLSAAYVLLQTVFFRPTPTKTYKLAYTGALLSYSIVVYKSLGRPQVNQAWLRRALVDENVQYAILALYWWVAKPVNVSILPFATFSLFHCLTFLRTNIIPKFVPAQPPAAQGAAPRQPALLENISRKIQLWVKSNYDVAMRFVAYCELLICVRLILGVLTFRSSFIAPLFMVHFVRLRYHASPFTRSAVGNVVIYINNFVSSKPAAVQNVWSTIKRVISSWGGVPLFGPGTQGQGATQPQQAAGPGAAGQTAAGSGAGRR</sequence>
<keyword evidence="3 7" id="KW-0812">Transmembrane</keyword>
<proteinExistence type="inferred from homology"/>
<feature type="transmembrane region" description="Helical" evidence="7">
    <location>
        <begin position="7"/>
        <end position="26"/>
    </location>
</feature>
<name>A0ABZ1CQV5_9TREE</name>
<evidence type="ECO:0000256" key="6">
    <source>
        <dbReference type="SAM" id="MobiDB-lite"/>
    </source>
</evidence>
<feature type="compositionally biased region" description="Low complexity" evidence="6">
    <location>
        <begin position="251"/>
        <end position="271"/>
    </location>
</feature>
<keyword evidence="5 7" id="KW-0472">Membrane</keyword>
<dbReference type="EMBL" id="CP141881">
    <property type="protein sequence ID" value="WRT64120.1"/>
    <property type="molecule type" value="Genomic_DNA"/>
</dbReference>
<dbReference type="RefSeq" id="XP_062788860.1">
    <property type="nucleotide sequence ID" value="XM_062932809.1"/>
</dbReference>
<organism evidence="8 9">
    <name type="scientific">Kwoniella shivajii</name>
    <dbReference type="NCBI Taxonomy" id="564305"/>
    <lineage>
        <taxon>Eukaryota</taxon>
        <taxon>Fungi</taxon>
        <taxon>Dikarya</taxon>
        <taxon>Basidiomycota</taxon>
        <taxon>Agaricomycotina</taxon>
        <taxon>Tremellomycetes</taxon>
        <taxon>Tremellales</taxon>
        <taxon>Cryptococcaceae</taxon>
        <taxon>Kwoniella</taxon>
    </lineage>
</organism>
<gene>
    <name evidence="8" type="ORF">IL334_001049</name>
</gene>
<evidence type="ECO:0000256" key="4">
    <source>
        <dbReference type="ARBA" id="ARBA00022989"/>
    </source>
</evidence>
<evidence type="ECO:0000313" key="8">
    <source>
        <dbReference type="EMBL" id="WRT64120.1"/>
    </source>
</evidence>
<evidence type="ECO:0000256" key="7">
    <source>
        <dbReference type="SAM" id="Phobius"/>
    </source>
</evidence>
<evidence type="ECO:0000256" key="2">
    <source>
        <dbReference type="ARBA" id="ARBA00007322"/>
    </source>
</evidence>
<keyword evidence="9" id="KW-1185">Reference proteome</keyword>
<keyword evidence="4 7" id="KW-1133">Transmembrane helix</keyword>
<dbReference type="InterPro" id="IPR005344">
    <property type="entry name" value="TMEM33/Pom33"/>
</dbReference>
<comment type="subcellular location">
    <subcellularLocation>
        <location evidence="1">Membrane</location>
        <topology evidence="1">Multi-pass membrane protein</topology>
    </subcellularLocation>
</comment>
<comment type="similarity">
    <text evidence="2">Belongs to the PER33/POM33 family.</text>
</comment>